<proteinExistence type="predicted"/>
<evidence type="ECO:0000313" key="2">
    <source>
        <dbReference type="EMBL" id="MDM5271254.1"/>
    </source>
</evidence>
<accession>A0ABT7QXI3</accession>
<dbReference type="Proteomes" id="UP001169069">
    <property type="component" value="Unassembled WGS sequence"/>
</dbReference>
<evidence type="ECO:0000256" key="1">
    <source>
        <dbReference type="SAM" id="MobiDB-lite"/>
    </source>
</evidence>
<dbReference type="RefSeq" id="WP_289412596.1">
    <property type="nucleotide sequence ID" value="NZ_JAQIBD010000001.1"/>
</dbReference>
<feature type="compositionally biased region" description="Acidic residues" evidence="1">
    <location>
        <begin position="142"/>
        <end position="156"/>
    </location>
</feature>
<comment type="caution">
    <text evidence="2">The sequence shown here is derived from an EMBL/GenBank/DDBJ whole genome shotgun (WGS) entry which is preliminary data.</text>
</comment>
<name>A0ABT7QXI3_9BACT</name>
<dbReference type="EMBL" id="JAQIBD010000001">
    <property type="protein sequence ID" value="MDM5271254.1"/>
    <property type="molecule type" value="Genomic_DNA"/>
</dbReference>
<feature type="region of interest" description="Disordered" evidence="1">
    <location>
        <begin position="128"/>
        <end position="190"/>
    </location>
</feature>
<evidence type="ECO:0000313" key="3">
    <source>
        <dbReference type="Proteomes" id="UP001169069"/>
    </source>
</evidence>
<protein>
    <submittedName>
        <fullName evidence="2">Uncharacterized protein</fullName>
    </submittedName>
</protein>
<gene>
    <name evidence="2" type="ORF">PGH07_03610</name>
</gene>
<reference evidence="2" key="1">
    <citation type="submission" date="2023-01" db="EMBL/GenBank/DDBJ databases">
        <title>Sulfurovum sp. zt1-1 genome assembly.</title>
        <authorList>
            <person name="Wang J."/>
        </authorList>
    </citation>
    <scope>NUCLEOTIDE SEQUENCE</scope>
    <source>
        <strain evidence="2">Zt1-1</strain>
    </source>
</reference>
<feature type="compositionally biased region" description="Low complexity" evidence="1">
    <location>
        <begin position="173"/>
        <end position="184"/>
    </location>
</feature>
<organism evidence="2 3">
    <name type="scientific">Sulfurovum zhangzhouensis</name>
    <dbReference type="NCBI Taxonomy" id="3019067"/>
    <lineage>
        <taxon>Bacteria</taxon>
        <taxon>Pseudomonadati</taxon>
        <taxon>Campylobacterota</taxon>
        <taxon>Epsilonproteobacteria</taxon>
        <taxon>Campylobacterales</taxon>
        <taxon>Sulfurovaceae</taxon>
        <taxon>Sulfurovum</taxon>
    </lineage>
</organism>
<sequence length="190" mass="21021">MKNLLENFAVALVILLSLGILGLVIKYNMISNDEDIETKYAPEIIQSLQSQNTTTEKKTSYLDTLEEYEDVDVKVDSTEEESNENIAVVRVETKKEGVVQTIGSAVQNVEKKENYISNLEGYEEKDVKLNPKKEVSDLNVASEEDSTAGEEDENDESMVGPAQAGEPNSDPLSDIVNDIDSIIDASEEQK</sequence>
<keyword evidence="3" id="KW-1185">Reference proteome</keyword>